<dbReference type="EMBL" id="FNIB01000019">
    <property type="protein sequence ID" value="SDO47156.1"/>
    <property type="molecule type" value="Genomic_DNA"/>
</dbReference>
<evidence type="ECO:0000313" key="6">
    <source>
        <dbReference type="Proteomes" id="UP000199639"/>
    </source>
</evidence>
<evidence type="ECO:0000313" key="4">
    <source>
        <dbReference type="EMBL" id="SDO47156.1"/>
    </source>
</evidence>
<proteinExistence type="predicted"/>
<dbReference type="InterPro" id="IPR003018">
    <property type="entry name" value="GAF"/>
</dbReference>
<dbReference type="GO" id="GO:0003723">
    <property type="term" value="F:RNA binding"/>
    <property type="evidence" value="ECO:0007669"/>
    <property type="project" value="InterPro"/>
</dbReference>
<dbReference type="InterPro" id="IPR036388">
    <property type="entry name" value="WH-like_DNA-bd_sf"/>
</dbReference>
<accession>A0A4R8V210</accession>
<evidence type="ECO:0000259" key="3">
    <source>
        <dbReference type="SMART" id="SM01012"/>
    </source>
</evidence>
<dbReference type="Gene3D" id="1.10.10.10">
    <property type="entry name" value="Winged helix-like DNA-binding domain superfamily/Winged helix DNA-binding domain"/>
    <property type="match status" value="1"/>
</dbReference>
<keyword evidence="1" id="KW-0805">Transcription regulation</keyword>
<evidence type="ECO:0000256" key="2">
    <source>
        <dbReference type="ARBA" id="ARBA00023163"/>
    </source>
</evidence>
<evidence type="ECO:0000256" key="1">
    <source>
        <dbReference type="ARBA" id="ARBA00023015"/>
    </source>
</evidence>
<dbReference type="AlphaFoldDB" id="A0A4R8V210"/>
<keyword evidence="7" id="KW-1185">Reference proteome</keyword>
<name>A0A4R8V210_9MICO</name>
<dbReference type="Proteomes" id="UP000199639">
    <property type="component" value="Unassembled WGS sequence"/>
</dbReference>
<evidence type="ECO:0000313" key="7">
    <source>
        <dbReference type="Proteomes" id="UP000298252"/>
    </source>
</evidence>
<dbReference type="InterPro" id="IPR005561">
    <property type="entry name" value="ANTAR"/>
</dbReference>
<feature type="domain" description="ANTAR" evidence="3">
    <location>
        <begin position="161"/>
        <end position="221"/>
    </location>
</feature>
<dbReference type="EMBL" id="SOFD01000035">
    <property type="protein sequence ID" value="TFB74738.1"/>
    <property type="molecule type" value="Genomic_DNA"/>
</dbReference>
<dbReference type="Pfam" id="PF13185">
    <property type="entry name" value="GAF_2"/>
    <property type="match status" value="1"/>
</dbReference>
<organism evidence="4 6">
    <name type="scientific">Cryobacterium flavum</name>
    <dbReference type="NCBI Taxonomy" id="1424659"/>
    <lineage>
        <taxon>Bacteria</taxon>
        <taxon>Bacillati</taxon>
        <taxon>Actinomycetota</taxon>
        <taxon>Actinomycetes</taxon>
        <taxon>Micrococcales</taxon>
        <taxon>Microbacteriaceae</taxon>
        <taxon>Cryobacterium</taxon>
    </lineage>
</organism>
<reference evidence="4 6" key="1">
    <citation type="submission" date="2016-10" db="EMBL/GenBank/DDBJ databases">
        <authorList>
            <person name="Varghese N."/>
            <person name="Submissions S."/>
        </authorList>
    </citation>
    <scope>NUCLEOTIDE SEQUENCE [LARGE SCALE GENOMIC DNA]</scope>
    <source>
        <strain evidence="4 6">CGMCC 1.11215</strain>
    </source>
</reference>
<dbReference type="InterPro" id="IPR029016">
    <property type="entry name" value="GAF-like_dom_sf"/>
</dbReference>
<reference evidence="5 7" key="2">
    <citation type="submission" date="2019-03" db="EMBL/GenBank/DDBJ databases">
        <title>Genomics of glacier-inhabiting Cryobacterium strains.</title>
        <authorList>
            <person name="Liu Q."/>
            <person name="Xin Y.-H."/>
        </authorList>
    </citation>
    <scope>NUCLEOTIDE SEQUENCE [LARGE SCALE GENOMIC DNA]</scope>
    <source>
        <strain evidence="5 7">Hh8</strain>
    </source>
</reference>
<dbReference type="Gene3D" id="3.30.450.40">
    <property type="match status" value="1"/>
</dbReference>
<gene>
    <name evidence="5" type="ORF">E3O21_15450</name>
    <name evidence="4" type="ORF">SAMN05216368_11922</name>
</gene>
<dbReference type="RefSeq" id="WP_092342226.1">
    <property type="nucleotide sequence ID" value="NZ_FNIB01000019.1"/>
</dbReference>
<keyword evidence="2" id="KW-0804">Transcription</keyword>
<sequence>MTDRLAFGAAVEQLSLAHESRASICEPFLQVLPVNAAAVCTLVNPFGRETVCASNPMAALFDELQLDLGEGPSWDALHTRRPLLVNNFQTSTGATWPTLMKASRHTGVHAVYAFPLSLGSLDIGAVSLFSNHSDGLSPAQILDAQVLVHIASVQVLRGSLASQTLKTNLEDNEGYSRRVVHQATGMVLAQLNLSAADALLIIHGHAFAHGRTVREVAADVVTRQLDFSSIPES</sequence>
<evidence type="ECO:0000313" key="5">
    <source>
        <dbReference type="EMBL" id="TFB74738.1"/>
    </source>
</evidence>
<dbReference type="SUPFAM" id="SSF55781">
    <property type="entry name" value="GAF domain-like"/>
    <property type="match status" value="1"/>
</dbReference>
<protein>
    <submittedName>
        <fullName evidence="4">ANTAR domain-containing protein</fullName>
    </submittedName>
</protein>
<dbReference type="SMART" id="SM01012">
    <property type="entry name" value="ANTAR"/>
    <property type="match status" value="1"/>
</dbReference>
<dbReference type="Proteomes" id="UP000298252">
    <property type="component" value="Unassembled WGS sequence"/>
</dbReference>
<dbReference type="STRING" id="1424659.SAMN05216368_11922"/>
<dbReference type="Pfam" id="PF03861">
    <property type="entry name" value="ANTAR"/>
    <property type="match status" value="1"/>
</dbReference>